<evidence type="ECO:0000256" key="4">
    <source>
        <dbReference type="ARBA" id="ARBA00022840"/>
    </source>
</evidence>
<proteinExistence type="predicted"/>
<accession>A0A3B0PL35</accession>
<gene>
    <name evidence="6" type="primary">pcrA_2</name>
    <name evidence="6" type="ORF">NCTC10132_00734</name>
</gene>
<dbReference type="GO" id="GO:0016787">
    <property type="term" value="F:hydrolase activity"/>
    <property type="evidence" value="ECO:0007669"/>
    <property type="project" value="UniProtKB-KW"/>
</dbReference>
<dbReference type="EMBL" id="LS991951">
    <property type="protein sequence ID" value="SYV97369.1"/>
    <property type="molecule type" value="Genomic_DNA"/>
</dbReference>
<dbReference type="GO" id="GO:0005829">
    <property type="term" value="C:cytosol"/>
    <property type="evidence" value="ECO:0007669"/>
    <property type="project" value="TreeGrafter"/>
</dbReference>
<dbReference type="AlphaFoldDB" id="A0A3B0PL35"/>
<organism evidence="6 7">
    <name type="scientific">Mycoplasmopsis edwardii</name>
    <dbReference type="NCBI Taxonomy" id="53558"/>
    <lineage>
        <taxon>Bacteria</taxon>
        <taxon>Bacillati</taxon>
        <taxon>Mycoplasmatota</taxon>
        <taxon>Mycoplasmoidales</taxon>
        <taxon>Metamycoplasmataceae</taxon>
        <taxon>Mycoplasmopsis</taxon>
    </lineage>
</organism>
<dbReference type="Proteomes" id="UP000257559">
    <property type="component" value="Chromosome"/>
</dbReference>
<feature type="non-terminal residue" evidence="6">
    <location>
        <position position="157"/>
    </location>
</feature>
<evidence type="ECO:0000259" key="5">
    <source>
        <dbReference type="PROSITE" id="PS51217"/>
    </source>
</evidence>
<dbReference type="KEGG" id="medw:NCTC10132_00734"/>
<feature type="domain" description="UvrD-like helicase C-terminal" evidence="5">
    <location>
        <begin position="1"/>
        <end position="157"/>
    </location>
</feature>
<dbReference type="Pfam" id="PF13361">
    <property type="entry name" value="UvrD_C"/>
    <property type="match status" value="1"/>
</dbReference>
<sequence length="157" mass="18591">MIEENIPHKLINGVKFYQRSEIKDVLAFLRVLFDGQEISLERIINVPNRGIGEARLAKLREFSRKHNKTIFFALKDHFKQLPVKELGKEFIIQKLHPFMKTLMKYKKLLLSKSNKIYRLLDAFLQEIGFYESIENNKNLRGTAKENVKELIKSIETW</sequence>
<name>A0A3B0PL35_9BACT</name>
<dbReference type="InterPro" id="IPR000212">
    <property type="entry name" value="DNA_helicase_UvrD/REP"/>
</dbReference>
<evidence type="ECO:0000256" key="2">
    <source>
        <dbReference type="ARBA" id="ARBA00022801"/>
    </source>
</evidence>
<keyword evidence="7" id="KW-1185">Reference proteome</keyword>
<dbReference type="GO" id="GO:0033202">
    <property type="term" value="C:DNA helicase complex"/>
    <property type="evidence" value="ECO:0007669"/>
    <property type="project" value="TreeGrafter"/>
</dbReference>
<dbReference type="GO" id="GO:0003677">
    <property type="term" value="F:DNA binding"/>
    <property type="evidence" value="ECO:0007669"/>
    <property type="project" value="InterPro"/>
</dbReference>
<dbReference type="GO" id="GO:0043138">
    <property type="term" value="F:3'-5' DNA helicase activity"/>
    <property type="evidence" value="ECO:0007669"/>
    <property type="project" value="TreeGrafter"/>
</dbReference>
<dbReference type="GO" id="GO:0005524">
    <property type="term" value="F:ATP binding"/>
    <property type="evidence" value="ECO:0007669"/>
    <property type="project" value="UniProtKB-KW"/>
</dbReference>
<evidence type="ECO:0000256" key="1">
    <source>
        <dbReference type="ARBA" id="ARBA00022741"/>
    </source>
</evidence>
<evidence type="ECO:0000313" key="7">
    <source>
        <dbReference type="Proteomes" id="UP000257559"/>
    </source>
</evidence>
<evidence type="ECO:0000313" key="6">
    <source>
        <dbReference type="EMBL" id="SYV97369.1"/>
    </source>
</evidence>
<dbReference type="Gene3D" id="1.10.486.10">
    <property type="entry name" value="PCRA, domain 4"/>
    <property type="match status" value="1"/>
</dbReference>
<dbReference type="SUPFAM" id="SSF52540">
    <property type="entry name" value="P-loop containing nucleoside triphosphate hydrolases"/>
    <property type="match status" value="1"/>
</dbReference>
<reference evidence="7" key="1">
    <citation type="submission" date="2018-06" db="EMBL/GenBank/DDBJ databases">
        <authorList>
            <consortium name="Pathogen Informatics"/>
        </authorList>
    </citation>
    <scope>NUCLEOTIDE SEQUENCE [LARGE SCALE GENOMIC DNA]</scope>
    <source>
        <strain evidence="7">NCTC10132</strain>
    </source>
</reference>
<keyword evidence="3 6" id="KW-0347">Helicase</keyword>
<evidence type="ECO:0000256" key="3">
    <source>
        <dbReference type="ARBA" id="ARBA00022806"/>
    </source>
</evidence>
<dbReference type="EC" id="3.6.4.12" evidence="6"/>
<dbReference type="InterPro" id="IPR027417">
    <property type="entry name" value="P-loop_NTPase"/>
</dbReference>
<keyword evidence="2 6" id="KW-0378">Hydrolase</keyword>
<dbReference type="PANTHER" id="PTHR11070">
    <property type="entry name" value="UVRD / RECB / PCRA DNA HELICASE FAMILY MEMBER"/>
    <property type="match status" value="1"/>
</dbReference>
<dbReference type="PROSITE" id="PS51217">
    <property type="entry name" value="UVRD_HELICASE_CTER"/>
    <property type="match status" value="1"/>
</dbReference>
<dbReference type="PANTHER" id="PTHR11070:SF2">
    <property type="entry name" value="ATP-DEPENDENT DNA HELICASE SRS2"/>
    <property type="match status" value="1"/>
</dbReference>
<keyword evidence="4" id="KW-0067">ATP-binding</keyword>
<dbReference type="InterPro" id="IPR014017">
    <property type="entry name" value="DNA_helicase_UvrD-like_C"/>
</dbReference>
<protein>
    <submittedName>
        <fullName evidence="6">ATP-dependent DNA helicase pcrA</fullName>
        <ecNumber evidence="6">3.6.4.12</ecNumber>
    </submittedName>
</protein>
<keyword evidence="1" id="KW-0547">Nucleotide-binding</keyword>
<dbReference type="GO" id="GO:0000725">
    <property type="term" value="P:recombinational repair"/>
    <property type="evidence" value="ECO:0007669"/>
    <property type="project" value="TreeGrafter"/>
</dbReference>